<dbReference type="RefSeq" id="WP_180862028.1">
    <property type="nucleotide sequence ID" value="NZ_CP047415.1"/>
</dbReference>
<gene>
    <name evidence="1" type="ORF">GTO85_05040</name>
</gene>
<dbReference type="PIRSF" id="PIRSF029202">
    <property type="entry name" value="UCP029202"/>
    <property type="match status" value="1"/>
</dbReference>
<dbReference type="SUPFAM" id="SSF56563">
    <property type="entry name" value="Major capsid protein gp5"/>
    <property type="match status" value="1"/>
</dbReference>
<accession>A0A7H9E803</accession>
<evidence type="ECO:0000313" key="2">
    <source>
        <dbReference type="Proteomes" id="UP000510660"/>
    </source>
</evidence>
<dbReference type="Gene3D" id="3.30.2400.30">
    <property type="match status" value="1"/>
</dbReference>
<sequence>MANKDYLTREQLTYVDNVIKTPKERELTAMSLFHTFSVPAWTKQTTYKVMTTAGQAAHYVDGADDIPVVDMNVTESASNLTDIAIAVRYSRQQLGEAQQVGMDILTPMATKARRALAEAENKLIFNGLHNSNPALNINGLTDPASKLGVQESTAPVTFDALADDPDNNLKIRNWLKDAKSKITHLAGYSNAQPILALPQSTIDQLDMPYNQYNPQMTVLQMIRPWFKDIKAVPELEHQNFGSNGNKQDMGYIFLNDADIVQIPVAQQVHQLPQEYHSGRTTVPYTERLGGLVMYYPHAFVQLHGINDPKKA</sequence>
<dbReference type="Proteomes" id="UP000510660">
    <property type="component" value="Chromosome"/>
</dbReference>
<reference evidence="1 2" key="1">
    <citation type="submission" date="2020-01" db="EMBL/GenBank/DDBJ databases">
        <title>Complete and circular genome sequences of six lactobacillus isolates from horses.</title>
        <authorList>
            <person name="Hassan H.M."/>
        </authorList>
    </citation>
    <scope>NUCLEOTIDE SEQUENCE [LARGE SCALE GENOMIC DNA]</scope>
    <source>
        <strain evidence="1 2">1D</strain>
    </source>
</reference>
<dbReference type="AlphaFoldDB" id="A0A7H9E803"/>
<organism evidence="1 2">
    <name type="scientific">Lactobacillus crispatus</name>
    <dbReference type="NCBI Taxonomy" id="47770"/>
    <lineage>
        <taxon>Bacteria</taxon>
        <taxon>Bacillati</taxon>
        <taxon>Bacillota</taxon>
        <taxon>Bacilli</taxon>
        <taxon>Lactobacillales</taxon>
        <taxon>Lactobacillaceae</taxon>
        <taxon>Lactobacillus</taxon>
    </lineage>
</organism>
<proteinExistence type="predicted"/>
<dbReference type="InterPro" id="IPR020049">
    <property type="entry name" value="Major_capsid-like"/>
</dbReference>
<name>A0A7H9E803_9LACO</name>
<protein>
    <submittedName>
        <fullName evidence="1">DUF2184 domain-containing protein</fullName>
    </submittedName>
</protein>
<evidence type="ECO:0000313" key="1">
    <source>
        <dbReference type="EMBL" id="QLL73778.1"/>
    </source>
</evidence>
<dbReference type="EMBL" id="CP047415">
    <property type="protein sequence ID" value="QLL73778.1"/>
    <property type="molecule type" value="Genomic_DNA"/>
</dbReference>
<dbReference type="Pfam" id="PF09950">
    <property type="entry name" value="Major_capside"/>
    <property type="match status" value="1"/>
</dbReference>